<sequence length="139" mass="15580">MDVQPIPEPSNRGYYIVICIIIGLVYYFVSPYFSIIVDFIEFARNTIDLLITFSSSLSKNIVDETSIGSKTVVNKLSRKPKPRVKTPAPDESSSTIQGGYCYVGEWKGVRSCVKVDKKTPCETQVYSTEELCVNPTLRP</sequence>
<reference evidence="2" key="1">
    <citation type="journal article" date="2020" name="Nature">
        <title>Giant virus diversity and host interactions through global metagenomics.</title>
        <authorList>
            <person name="Schulz F."/>
            <person name="Roux S."/>
            <person name="Paez-Espino D."/>
            <person name="Jungbluth S."/>
            <person name="Walsh D.A."/>
            <person name="Denef V.J."/>
            <person name="McMahon K.D."/>
            <person name="Konstantinidis K.T."/>
            <person name="Eloe-Fadrosh E.A."/>
            <person name="Kyrpides N.C."/>
            <person name="Woyke T."/>
        </authorList>
    </citation>
    <scope>NUCLEOTIDE SEQUENCE</scope>
    <source>
        <strain evidence="2">GVMAG-M-3300010158-55</strain>
    </source>
</reference>
<organism evidence="2">
    <name type="scientific">viral metagenome</name>
    <dbReference type="NCBI Taxonomy" id="1070528"/>
    <lineage>
        <taxon>unclassified sequences</taxon>
        <taxon>metagenomes</taxon>
        <taxon>organismal metagenomes</taxon>
    </lineage>
</organism>
<feature type="transmembrane region" description="Helical" evidence="1">
    <location>
        <begin position="12"/>
        <end position="29"/>
    </location>
</feature>
<keyword evidence="1" id="KW-1133">Transmembrane helix</keyword>
<evidence type="ECO:0000256" key="1">
    <source>
        <dbReference type="SAM" id="Phobius"/>
    </source>
</evidence>
<dbReference type="EMBL" id="MN739096">
    <property type="protein sequence ID" value="QHS88442.1"/>
    <property type="molecule type" value="Genomic_DNA"/>
</dbReference>
<proteinExistence type="predicted"/>
<evidence type="ECO:0000313" key="2">
    <source>
        <dbReference type="EMBL" id="QHS88442.1"/>
    </source>
</evidence>
<name>A0A6C0B8S8_9ZZZZ</name>
<keyword evidence="1" id="KW-0472">Membrane</keyword>
<protein>
    <submittedName>
        <fullName evidence="2">Uncharacterized protein</fullName>
    </submittedName>
</protein>
<accession>A0A6C0B8S8</accession>
<keyword evidence="1" id="KW-0812">Transmembrane</keyword>
<dbReference type="AlphaFoldDB" id="A0A6C0B8S8"/>